<gene>
    <name evidence="4" type="ORF">TST_0802</name>
</gene>
<dbReference type="PANTHER" id="PTHR47235">
    <property type="entry name" value="BLR6548 PROTEIN"/>
    <property type="match status" value="1"/>
</dbReference>
<dbReference type="AlphaFoldDB" id="A0A0S3QTE0"/>
<evidence type="ECO:0000259" key="3">
    <source>
        <dbReference type="Pfam" id="PF13458"/>
    </source>
</evidence>
<dbReference type="InterPro" id="IPR028081">
    <property type="entry name" value="Leu-bd"/>
</dbReference>
<dbReference type="RefSeq" id="WP_144436872.1">
    <property type="nucleotide sequence ID" value="NZ_AP013035.1"/>
</dbReference>
<feature type="domain" description="Leucine-binding protein" evidence="3">
    <location>
        <begin position="25"/>
        <end position="368"/>
    </location>
</feature>
<protein>
    <submittedName>
        <fullName evidence="4">Extracellular ligand-binding receptor</fullName>
    </submittedName>
</protein>
<keyword evidence="4" id="KW-0675">Receptor</keyword>
<dbReference type="Gene3D" id="3.40.50.2300">
    <property type="match status" value="2"/>
</dbReference>
<accession>A0A0S3QTE0</accession>
<proteinExistence type="inferred from homology"/>
<dbReference type="EMBL" id="AP013035">
    <property type="protein sequence ID" value="BAT71602.1"/>
    <property type="molecule type" value="Genomic_DNA"/>
</dbReference>
<dbReference type="Proteomes" id="UP000063234">
    <property type="component" value="Chromosome"/>
</dbReference>
<dbReference type="STRING" id="1298851.TST_0802"/>
<dbReference type="InterPro" id="IPR028082">
    <property type="entry name" value="Peripla_BP_I"/>
</dbReference>
<comment type="similarity">
    <text evidence="1">Belongs to the leucine-binding protein family.</text>
</comment>
<dbReference type="Pfam" id="PF13458">
    <property type="entry name" value="Peripla_BP_6"/>
    <property type="match status" value="1"/>
</dbReference>
<dbReference type="PANTHER" id="PTHR47235:SF1">
    <property type="entry name" value="BLR6548 PROTEIN"/>
    <property type="match status" value="1"/>
</dbReference>
<sequence>MRRTLALLLFALSLLLPCVAGSKVVKIGGSMGLTGPYGPEAEVLVSGIKLAFMQAEKEHWIKDRLSFVLYDDGYQVANTVTNLYKLINKDRVDLIFAVLGTPNAIAVAERLSELRSVMFFPITGFSQLYRGELSQRVFTLLPSYEDEVKQLTDLAFKNGARKIAVVYTSNLYGFDVYNAVKEKAESLKFKFLKYPVGRNDDIRLIADQIVKDSPDAVIIAIPGEYTSGLVEEFLKKKFYPALYGEFFSVLPIVFSDMEEEPSGKFDGVYVGMFIPTLDENYPLIREYKRAVSRYKPGSFPNYPELQGYFMGRVLVQILSRLGTWNNADELIKQVETIKNLDVGLPKKISYGPNDHVGLTKVFIYQLKNQSMVPVKK</sequence>
<reference evidence="5" key="1">
    <citation type="journal article" date="2018" name="Science">
        <title>A primordial and reversible TCA cycle in a facultatively chemolithoautotrophic thermophile.</title>
        <authorList>
            <person name="Nunoura T."/>
            <person name="Chikaraishi Y."/>
            <person name="Izaki R."/>
            <person name="Suwa T."/>
            <person name="Sato T."/>
            <person name="Harada T."/>
            <person name="Mori K."/>
            <person name="Kato Y."/>
            <person name="Miyazaki M."/>
            <person name="Shimamura S."/>
            <person name="Yanagawa K."/>
            <person name="Shuto A."/>
            <person name="Ohkouchi N."/>
            <person name="Fujita N."/>
            <person name="Takaki Y."/>
            <person name="Atomi H."/>
            <person name="Takai K."/>
        </authorList>
    </citation>
    <scope>NUCLEOTIDE SEQUENCE [LARGE SCALE GENOMIC DNA]</scope>
    <source>
        <strain evidence="5">DSM 17441 / JCM 13301 / NBRC 103674 / ABI70S6</strain>
    </source>
</reference>
<dbReference type="KEGG" id="ttk:TST_0802"/>
<evidence type="ECO:0000313" key="5">
    <source>
        <dbReference type="Proteomes" id="UP000063234"/>
    </source>
</evidence>
<keyword evidence="2" id="KW-0732">Signal</keyword>
<organism evidence="4 5">
    <name type="scientific">Thermosulfidibacter takaii (strain DSM 17441 / JCM 13301 / NBRC 103674 / ABI70S6)</name>
    <dbReference type="NCBI Taxonomy" id="1298851"/>
    <lineage>
        <taxon>Bacteria</taxon>
        <taxon>Pseudomonadati</taxon>
        <taxon>Thermosulfidibacterota</taxon>
        <taxon>Thermosulfidibacteria</taxon>
        <taxon>Thermosulfidibacterales</taxon>
        <taxon>Thermosulfidibacteraceae</taxon>
    </lineage>
</organism>
<evidence type="ECO:0000256" key="2">
    <source>
        <dbReference type="ARBA" id="ARBA00022729"/>
    </source>
</evidence>
<name>A0A0S3QTE0_THET7</name>
<dbReference type="OrthoDB" id="6111975at2"/>
<dbReference type="SUPFAM" id="SSF53822">
    <property type="entry name" value="Periplasmic binding protein-like I"/>
    <property type="match status" value="1"/>
</dbReference>
<evidence type="ECO:0000313" key="4">
    <source>
        <dbReference type="EMBL" id="BAT71602.1"/>
    </source>
</evidence>
<keyword evidence="5" id="KW-1185">Reference proteome</keyword>
<evidence type="ECO:0000256" key="1">
    <source>
        <dbReference type="ARBA" id="ARBA00010062"/>
    </source>
</evidence>